<proteinExistence type="predicted"/>
<organism evidence="1 2">
    <name type="scientific">Nostoc linckia FACHB-391</name>
    <dbReference type="NCBI Taxonomy" id="2692906"/>
    <lineage>
        <taxon>Bacteria</taxon>
        <taxon>Bacillati</taxon>
        <taxon>Cyanobacteriota</taxon>
        <taxon>Cyanophyceae</taxon>
        <taxon>Nostocales</taxon>
        <taxon>Nostocaceae</taxon>
        <taxon>Nostoc</taxon>
    </lineage>
</organism>
<dbReference type="NCBIfam" id="NF037966">
    <property type="entry name" value="HetP_family"/>
    <property type="match status" value="1"/>
</dbReference>
<accession>A0ABR8ETF4</accession>
<dbReference type="InterPro" id="IPR049598">
    <property type="entry name" value="HetP-like"/>
</dbReference>
<name>A0ABR8ETF4_NOSLI</name>
<sequence>MTQEFSESNEQLDHNFNFTNEELEQIVKAVSAGKYSWACVLILRFGGYNPLKYIPSRTYIRLIKNNCRFRKANCHQTDSGNLGLLKLESAWIQGRSDKRR</sequence>
<keyword evidence="2" id="KW-1185">Reference proteome</keyword>
<dbReference type="RefSeq" id="WP_190889650.1">
    <property type="nucleotide sequence ID" value="NZ_JACJTE010000007.1"/>
</dbReference>
<reference evidence="1 2" key="1">
    <citation type="journal article" date="2020" name="ISME J.">
        <title>Comparative genomics reveals insights into cyanobacterial evolution and habitat adaptation.</title>
        <authorList>
            <person name="Chen M.Y."/>
            <person name="Teng W.K."/>
            <person name="Zhao L."/>
            <person name="Hu C.X."/>
            <person name="Zhou Y.K."/>
            <person name="Han B.P."/>
            <person name="Song L.R."/>
            <person name="Shu W.S."/>
        </authorList>
    </citation>
    <scope>NUCLEOTIDE SEQUENCE [LARGE SCALE GENOMIC DNA]</scope>
    <source>
        <strain evidence="1 2">FACHB-391</strain>
    </source>
</reference>
<evidence type="ECO:0000313" key="1">
    <source>
        <dbReference type="EMBL" id="MBD2560867.1"/>
    </source>
</evidence>
<protein>
    <submittedName>
        <fullName evidence="1">HetP family heterocyst commitment protein</fullName>
    </submittedName>
</protein>
<gene>
    <name evidence="1" type="ORF">H6G95_09600</name>
</gene>
<evidence type="ECO:0000313" key="2">
    <source>
        <dbReference type="Proteomes" id="UP000604661"/>
    </source>
</evidence>
<dbReference type="Proteomes" id="UP000604661">
    <property type="component" value="Unassembled WGS sequence"/>
</dbReference>
<comment type="caution">
    <text evidence="1">The sequence shown here is derived from an EMBL/GenBank/DDBJ whole genome shotgun (WGS) entry which is preliminary data.</text>
</comment>
<dbReference type="EMBL" id="JACJTE010000007">
    <property type="protein sequence ID" value="MBD2560867.1"/>
    <property type="molecule type" value="Genomic_DNA"/>
</dbReference>